<evidence type="ECO:0000256" key="4">
    <source>
        <dbReference type="ARBA" id="ARBA00017286"/>
    </source>
</evidence>
<reference evidence="9 10" key="1">
    <citation type="journal article" date="2012" name="Proc. Natl. Acad. Sci. U.S.A.">
        <title>Comparative genomics of Ceriporiopsis subvermispora and Phanerochaete chrysosporium provide insight into selective ligninolysis.</title>
        <authorList>
            <person name="Fernandez-Fueyo E."/>
            <person name="Ruiz-Duenas F.J."/>
            <person name="Ferreira P."/>
            <person name="Floudas D."/>
            <person name="Hibbett D.S."/>
            <person name="Canessa P."/>
            <person name="Larrondo L.F."/>
            <person name="James T.Y."/>
            <person name="Seelenfreund D."/>
            <person name="Lobos S."/>
            <person name="Polanco R."/>
            <person name="Tello M."/>
            <person name="Honda Y."/>
            <person name="Watanabe T."/>
            <person name="Watanabe T."/>
            <person name="Ryu J.S."/>
            <person name="Kubicek C.P."/>
            <person name="Schmoll M."/>
            <person name="Gaskell J."/>
            <person name="Hammel K.E."/>
            <person name="St John F.J."/>
            <person name="Vanden Wymelenberg A."/>
            <person name="Sabat G."/>
            <person name="Splinter BonDurant S."/>
            <person name="Syed K."/>
            <person name="Yadav J.S."/>
            <person name="Doddapaneni H."/>
            <person name="Subramanian V."/>
            <person name="Lavin J.L."/>
            <person name="Oguiza J.A."/>
            <person name="Perez G."/>
            <person name="Pisabarro A.G."/>
            <person name="Ramirez L."/>
            <person name="Santoyo F."/>
            <person name="Master E."/>
            <person name="Coutinho P.M."/>
            <person name="Henrissat B."/>
            <person name="Lombard V."/>
            <person name="Magnuson J.K."/>
            <person name="Kuees U."/>
            <person name="Hori C."/>
            <person name="Igarashi K."/>
            <person name="Samejima M."/>
            <person name="Held B.W."/>
            <person name="Barry K.W."/>
            <person name="LaButti K.M."/>
            <person name="Lapidus A."/>
            <person name="Lindquist E.A."/>
            <person name="Lucas S.M."/>
            <person name="Riley R."/>
            <person name="Salamov A.A."/>
            <person name="Hoffmeister D."/>
            <person name="Schwenk D."/>
            <person name="Hadar Y."/>
            <person name="Yarden O."/>
            <person name="de Vries R.P."/>
            <person name="Wiebenga A."/>
            <person name="Stenlid J."/>
            <person name="Eastwood D."/>
            <person name="Grigoriev I.V."/>
            <person name="Berka R.M."/>
            <person name="Blanchette R.A."/>
            <person name="Kersten P."/>
            <person name="Martinez A.T."/>
            <person name="Vicuna R."/>
            <person name="Cullen D."/>
        </authorList>
    </citation>
    <scope>NUCLEOTIDE SEQUENCE [LARGE SCALE GENOMIC DNA]</scope>
    <source>
        <strain evidence="9 10">B</strain>
    </source>
</reference>
<evidence type="ECO:0000256" key="7">
    <source>
        <dbReference type="ARBA" id="ARBA00023242"/>
    </source>
</evidence>
<dbReference type="GO" id="GO:0005634">
    <property type="term" value="C:nucleus"/>
    <property type="evidence" value="ECO:0007669"/>
    <property type="project" value="UniProtKB-SubCell"/>
</dbReference>
<dbReference type="EMBL" id="KB445793">
    <property type="protein sequence ID" value="EMD39996.1"/>
    <property type="molecule type" value="Genomic_DNA"/>
</dbReference>
<evidence type="ECO:0000256" key="2">
    <source>
        <dbReference type="ARBA" id="ARBA00004496"/>
    </source>
</evidence>
<dbReference type="GO" id="GO:0005737">
    <property type="term" value="C:cytoplasm"/>
    <property type="evidence" value="ECO:0007669"/>
    <property type="project" value="UniProtKB-SubCell"/>
</dbReference>
<evidence type="ECO:0000256" key="6">
    <source>
        <dbReference type="ARBA" id="ARBA00022490"/>
    </source>
</evidence>
<sequence length="196" mass="21780">MEDELIWNDDSRALQDSEWSKLSSDFTNAGYREGITAGKESALQEGFDDGFATVGAPLGRELGLLRGMASALLSFLSRPANSEKQIALEEARDIVAQLGDVRFSDIVPPDLEAERHAREHLEAEREADDDADLEMNEELKEKRAVETLEDMMKRMGAGSISSVETQTTRPTIDDVRRLKERLVSLSEGIGIPLQWS</sequence>
<comment type="subcellular location">
    <subcellularLocation>
        <location evidence="2">Cytoplasm</location>
    </subcellularLocation>
    <subcellularLocation>
        <location evidence="1">Nucleus</location>
    </subcellularLocation>
</comment>
<dbReference type="PANTHER" id="PTHR18829:SF0">
    <property type="entry name" value="PROTEIN YAE1 HOMOLOG"/>
    <property type="match status" value="1"/>
</dbReference>
<protein>
    <recommendedName>
        <fullName evidence="5">Protein YAE1</fullName>
    </recommendedName>
    <alternativeName>
        <fullName evidence="4">Protein yae1</fullName>
    </alternativeName>
</protein>
<organism evidence="9 10">
    <name type="scientific">Ceriporiopsis subvermispora (strain B)</name>
    <name type="common">White-rot fungus</name>
    <name type="synonym">Gelatoporia subvermispora</name>
    <dbReference type="NCBI Taxonomy" id="914234"/>
    <lineage>
        <taxon>Eukaryota</taxon>
        <taxon>Fungi</taxon>
        <taxon>Dikarya</taxon>
        <taxon>Basidiomycota</taxon>
        <taxon>Agaricomycotina</taxon>
        <taxon>Agaricomycetes</taxon>
        <taxon>Polyporales</taxon>
        <taxon>Gelatoporiaceae</taxon>
        <taxon>Gelatoporia</taxon>
    </lineage>
</organism>
<evidence type="ECO:0000256" key="5">
    <source>
        <dbReference type="ARBA" id="ARBA00018400"/>
    </source>
</evidence>
<evidence type="ECO:0000313" key="9">
    <source>
        <dbReference type="EMBL" id="EMD39996.1"/>
    </source>
</evidence>
<evidence type="ECO:0000259" key="8">
    <source>
        <dbReference type="Pfam" id="PF09811"/>
    </source>
</evidence>
<dbReference type="HOGENOM" id="CLU_091047_0_0_1"/>
<dbReference type="Proteomes" id="UP000016930">
    <property type="component" value="Unassembled WGS sequence"/>
</dbReference>
<proteinExistence type="inferred from homology"/>
<evidence type="ECO:0000313" key="10">
    <source>
        <dbReference type="Proteomes" id="UP000016930"/>
    </source>
</evidence>
<accession>M2RMD3</accession>
<dbReference type="Pfam" id="PF09811">
    <property type="entry name" value="Yae1_N"/>
    <property type="match status" value="1"/>
</dbReference>
<keyword evidence="10" id="KW-1185">Reference proteome</keyword>
<feature type="domain" description="Essential protein Yae1 N-terminal" evidence="8">
    <location>
        <begin position="30"/>
        <end position="69"/>
    </location>
</feature>
<name>M2RMD3_CERS8</name>
<dbReference type="PANTHER" id="PTHR18829">
    <property type="entry name" value="PROTEIN YAE1 HOMOLOG"/>
    <property type="match status" value="1"/>
</dbReference>
<dbReference type="InterPro" id="IPR038881">
    <property type="entry name" value="Yae1-like"/>
</dbReference>
<evidence type="ECO:0000256" key="1">
    <source>
        <dbReference type="ARBA" id="ARBA00004123"/>
    </source>
</evidence>
<keyword evidence="6" id="KW-0963">Cytoplasm</keyword>
<gene>
    <name evidence="9" type="ORF">CERSUDRAFT_112239</name>
</gene>
<dbReference type="AlphaFoldDB" id="M2RMD3"/>
<keyword evidence="7" id="KW-0539">Nucleus</keyword>
<dbReference type="OrthoDB" id="20086at2759"/>
<evidence type="ECO:0000256" key="3">
    <source>
        <dbReference type="ARBA" id="ARBA00007096"/>
    </source>
</evidence>
<comment type="similarity">
    <text evidence="3">Belongs to the YAE1 family.</text>
</comment>
<dbReference type="InterPro" id="IPR019191">
    <property type="entry name" value="Essential_protein_Yae1_N"/>
</dbReference>